<dbReference type="PANTHER" id="PTHR11839:SF15">
    <property type="entry name" value="URIDINE DIPHOSPHATE GLUCOSE PYROPHOSPHATASE NUDT14"/>
    <property type="match status" value="1"/>
</dbReference>
<dbReference type="GO" id="GO:0008768">
    <property type="term" value="F:UDP-sugar diphosphatase activity"/>
    <property type="evidence" value="ECO:0007669"/>
    <property type="project" value="TreeGrafter"/>
</dbReference>
<evidence type="ECO:0000313" key="3">
    <source>
        <dbReference type="EMBL" id="KAF0973357.1"/>
    </source>
</evidence>
<dbReference type="SUPFAM" id="SSF55811">
    <property type="entry name" value="Nudix"/>
    <property type="match status" value="1"/>
</dbReference>
<dbReference type="OrthoDB" id="10249920at2759"/>
<evidence type="ECO:0008006" key="5">
    <source>
        <dbReference type="Google" id="ProtNLM"/>
    </source>
</evidence>
<dbReference type="Gene3D" id="3.90.79.10">
    <property type="entry name" value="Nucleoside Triphosphate Pyrophosphohydrolase"/>
    <property type="match status" value="1"/>
</dbReference>
<name>A0A6A5B704_NAEFO</name>
<dbReference type="GeneID" id="68115782"/>
<dbReference type="EMBL" id="VFQX01000061">
    <property type="protein sequence ID" value="KAF0973357.1"/>
    <property type="molecule type" value="Genomic_DNA"/>
</dbReference>
<dbReference type="VEuPathDB" id="AmoebaDB:FDP41_008564"/>
<comment type="caution">
    <text evidence="3">The sequence shown here is derived from an EMBL/GenBank/DDBJ whole genome shotgun (WGS) entry which is preliminary data.</text>
</comment>
<sequence>MDESITISSSSEISSSSTTPLANSTSPIRESLMEIASSSTAFTTTTTTATATTTPPKAKLSFELCAGLLDKHGKSPLETMQAEILEECGYYVPLRMIEPITSYYSGAAKSYSIQHLYYVEMRQVMHENSNELLPFDPVNGNAVKKVSNGGGLEEEGEMIEVVELPLSKAKEFMRDESVVRSPSLLHALCWWFLEKATPEQLEKYYRCC</sequence>
<evidence type="ECO:0000256" key="2">
    <source>
        <dbReference type="SAM" id="MobiDB-lite"/>
    </source>
</evidence>
<dbReference type="GO" id="GO:0019693">
    <property type="term" value="P:ribose phosphate metabolic process"/>
    <property type="evidence" value="ECO:0007669"/>
    <property type="project" value="TreeGrafter"/>
</dbReference>
<dbReference type="GO" id="GO:0006753">
    <property type="term" value="P:nucleoside phosphate metabolic process"/>
    <property type="evidence" value="ECO:0007669"/>
    <property type="project" value="TreeGrafter"/>
</dbReference>
<reference evidence="3 4" key="1">
    <citation type="journal article" date="2019" name="Sci. Rep.">
        <title>Nanopore sequencing improves the draft genome of the human pathogenic amoeba Naegleria fowleri.</title>
        <authorList>
            <person name="Liechti N."/>
            <person name="Schurch N."/>
            <person name="Bruggmann R."/>
            <person name="Wittwer M."/>
        </authorList>
    </citation>
    <scope>NUCLEOTIDE SEQUENCE [LARGE SCALE GENOMIC DNA]</scope>
    <source>
        <strain evidence="3 4">ATCC 30894</strain>
    </source>
</reference>
<organism evidence="3 4">
    <name type="scientific">Naegleria fowleri</name>
    <name type="common">Brain eating amoeba</name>
    <dbReference type="NCBI Taxonomy" id="5763"/>
    <lineage>
        <taxon>Eukaryota</taxon>
        <taxon>Discoba</taxon>
        <taxon>Heterolobosea</taxon>
        <taxon>Tetramitia</taxon>
        <taxon>Eutetramitia</taxon>
        <taxon>Vahlkampfiidae</taxon>
        <taxon>Naegleria</taxon>
    </lineage>
</organism>
<feature type="compositionally biased region" description="Low complexity" evidence="2">
    <location>
        <begin position="1"/>
        <end position="19"/>
    </location>
</feature>
<dbReference type="InterPro" id="IPR015797">
    <property type="entry name" value="NUDIX_hydrolase-like_dom_sf"/>
</dbReference>
<accession>A0A6A5B704</accession>
<evidence type="ECO:0000313" key="4">
    <source>
        <dbReference type="Proteomes" id="UP000444721"/>
    </source>
</evidence>
<dbReference type="VEuPathDB" id="AmoebaDB:NfTy_092430"/>
<keyword evidence="1" id="KW-0378">Hydrolase</keyword>
<dbReference type="RefSeq" id="XP_044558070.1">
    <property type="nucleotide sequence ID" value="XM_044712431.1"/>
</dbReference>
<protein>
    <recommendedName>
        <fullName evidence="5">Nudix hydrolase domain-containing protein</fullName>
    </recommendedName>
</protein>
<dbReference type="AlphaFoldDB" id="A0A6A5B704"/>
<feature type="region of interest" description="Disordered" evidence="2">
    <location>
        <begin position="1"/>
        <end position="25"/>
    </location>
</feature>
<dbReference type="Proteomes" id="UP000444721">
    <property type="component" value="Unassembled WGS sequence"/>
</dbReference>
<evidence type="ECO:0000256" key="1">
    <source>
        <dbReference type="ARBA" id="ARBA00022801"/>
    </source>
</evidence>
<gene>
    <name evidence="3" type="ORF">FDP41_008564</name>
</gene>
<proteinExistence type="predicted"/>
<dbReference type="VEuPathDB" id="AmoebaDB:NF0072940"/>
<dbReference type="OMA" id="CLLYHKQ"/>
<keyword evidence="4" id="KW-1185">Reference proteome</keyword>
<dbReference type="PANTHER" id="PTHR11839">
    <property type="entry name" value="UDP/ADP-SUGAR PYROPHOSPHATASE"/>
    <property type="match status" value="1"/>
</dbReference>